<keyword evidence="6" id="KW-1185">Reference proteome</keyword>
<evidence type="ECO:0000256" key="1">
    <source>
        <dbReference type="ARBA" id="ARBA00005771"/>
    </source>
</evidence>
<dbReference type="Proteomes" id="UP000191901">
    <property type="component" value="Chromosome"/>
</dbReference>
<proteinExistence type="inferred from homology"/>
<evidence type="ECO:0000256" key="3">
    <source>
        <dbReference type="SAM" id="MobiDB-lite"/>
    </source>
</evidence>
<evidence type="ECO:0000256" key="2">
    <source>
        <dbReference type="ARBA" id="ARBA00022679"/>
    </source>
</evidence>
<organism evidence="5 6">
    <name type="scientific">Halomicronema hongdechloris C2206</name>
    <dbReference type="NCBI Taxonomy" id="1641165"/>
    <lineage>
        <taxon>Bacteria</taxon>
        <taxon>Bacillati</taxon>
        <taxon>Cyanobacteriota</taxon>
        <taxon>Cyanophyceae</taxon>
        <taxon>Nodosilineales</taxon>
        <taxon>Nodosilineaceae</taxon>
        <taxon>Halomicronema</taxon>
    </lineage>
</organism>
<evidence type="ECO:0000313" key="5">
    <source>
        <dbReference type="EMBL" id="ASC71565.1"/>
    </source>
</evidence>
<accession>A0A1Z3HMR2</accession>
<gene>
    <name evidence="5" type="ORF">XM38_025170</name>
</gene>
<evidence type="ECO:0000313" key="6">
    <source>
        <dbReference type="Proteomes" id="UP000191901"/>
    </source>
</evidence>
<keyword evidence="2" id="KW-0808">Transferase</keyword>
<dbReference type="KEGG" id="hhg:XM38_025170"/>
<protein>
    <submittedName>
        <fullName evidence="5">Sulfotransferase domain protein</fullName>
    </submittedName>
</protein>
<dbReference type="InterPro" id="IPR000863">
    <property type="entry name" value="Sulfotransferase_dom"/>
</dbReference>
<dbReference type="Pfam" id="PF00685">
    <property type="entry name" value="Sulfotransfer_1"/>
    <property type="match status" value="1"/>
</dbReference>
<dbReference type="AlphaFoldDB" id="A0A1Z3HMR2"/>
<dbReference type="EMBL" id="CP021983">
    <property type="protein sequence ID" value="ASC71565.1"/>
    <property type="molecule type" value="Genomic_DNA"/>
</dbReference>
<dbReference type="OrthoDB" id="8446141at2"/>
<dbReference type="SUPFAM" id="SSF52540">
    <property type="entry name" value="P-loop containing nucleoside triphosphate hydrolases"/>
    <property type="match status" value="1"/>
</dbReference>
<evidence type="ECO:0000259" key="4">
    <source>
        <dbReference type="Pfam" id="PF00685"/>
    </source>
</evidence>
<feature type="compositionally biased region" description="Basic residues" evidence="3">
    <location>
        <begin position="1"/>
        <end position="10"/>
    </location>
</feature>
<feature type="compositionally biased region" description="Basic and acidic residues" evidence="3">
    <location>
        <begin position="11"/>
        <end position="20"/>
    </location>
</feature>
<dbReference type="InterPro" id="IPR027417">
    <property type="entry name" value="P-loop_NTPase"/>
</dbReference>
<feature type="domain" description="Sulfotransferase" evidence="4">
    <location>
        <begin position="29"/>
        <end position="267"/>
    </location>
</feature>
<feature type="region of interest" description="Disordered" evidence="3">
    <location>
        <begin position="1"/>
        <end position="20"/>
    </location>
</feature>
<comment type="similarity">
    <text evidence="1">Belongs to the sulfotransferase 1 family.</text>
</comment>
<name>A0A1Z3HMR2_9CYAN</name>
<dbReference type="Gene3D" id="3.40.50.300">
    <property type="entry name" value="P-loop containing nucleotide triphosphate hydrolases"/>
    <property type="match status" value="1"/>
</dbReference>
<dbReference type="PANTHER" id="PTHR11783">
    <property type="entry name" value="SULFOTRANSFERASE SULT"/>
    <property type="match status" value="1"/>
</dbReference>
<dbReference type="STRING" id="1641165.XM38_23620"/>
<dbReference type="GO" id="GO:0008146">
    <property type="term" value="F:sulfotransferase activity"/>
    <property type="evidence" value="ECO:0007669"/>
    <property type="project" value="InterPro"/>
</dbReference>
<sequence>MSKMRKHINPKMKDNSKQKDEKSGFFREDDIFLVSYPKSGNTWVRFLIANLVQPNKEVTFLNIDECVPDIHKNSIEEISVNVIERPRIIKSHNLYNPTYKRVIYIVRDPRSVSVSLYHHLIKFFKIPDQYPFEEFVENFIKGNYMSYFGSWDSHVLGWMSGTKNNNTDFICLKYEDLKDETEKELTKVADFLGLKINQELCQRTITASSFNKMRQLESMDWEKSKALSNGNPHKRFVRSGQVDEWKSYFNQESERKLLSKFRPAMEALGYTD</sequence>
<reference evidence="5 6" key="1">
    <citation type="journal article" date="2016" name="Biochim. Biophys. Acta">
        <title>Characterization of red-shifted phycobilisomes isolated from the chlorophyll f-containing cyanobacterium Halomicronema hongdechloris.</title>
        <authorList>
            <person name="Li Y."/>
            <person name="Lin Y."/>
            <person name="Garvey C.J."/>
            <person name="Birch D."/>
            <person name="Corkery R.W."/>
            <person name="Loughlin P.C."/>
            <person name="Scheer H."/>
            <person name="Willows R.D."/>
            <person name="Chen M."/>
        </authorList>
    </citation>
    <scope>NUCLEOTIDE SEQUENCE [LARGE SCALE GENOMIC DNA]</scope>
    <source>
        <strain evidence="5 6">C2206</strain>
    </source>
</reference>